<dbReference type="InterPro" id="IPR002197">
    <property type="entry name" value="HTH_Fis"/>
</dbReference>
<keyword evidence="4" id="KW-0238">DNA-binding</keyword>
<dbReference type="InterPro" id="IPR027417">
    <property type="entry name" value="P-loop_NTPase"/>
</dbReference>
<proteinExistence type="predicted"/>
<keyword evidence="2" id="KW-0067">ATP-binding</keyword>
<dbReference type="Pfam" id="PF00158">
    <property type="entry name" value="Sigma54_activat"/>
    <property type="match status" value="1"/>
</dbReference>
<dbReference type="PANTHER" id="PTHR32071:SF100">
    <property type="entry name" value="RESPONSE REGULATOR PROTEIN PILR"/>
    <property type="match status" value="1"/>
</dbReference>
<accession>A0A5B8XJU2</accession>
<evidence type="ECO:0000256" key="2">
    <source>
        <dbReference type="ARBA" id="ARBA00022840"/>
    </source>
</evidence>
<dbReference type="OrthoDB" id="5482240at2"/>
<keyword evidence="5" id="KW-0804">Transcription</keyword>
<dbReference type="KEGG" id="bbae:FRD01_02055"/>
<keyword evidence="1" id="KW-0547">Nucleotide-binding</keyword>
<keyword evidence="8" id="KW-1185">Reference proteome</keyword>
<dbReference type="Gene3D" id="1.10.8.60">
    <property type="match status" value="1"/>
</dbReference>
<evidence type="ECO:0000256" key="1">
    <source>
        <dbReference type="ARBA" id="ARBA00022741"/>
    </source>
</evidence>
<organism evidence="7 8">
    <name type="scientific">Microvenator marinus</name>
    <dbReference type="NCBI Taxonomy" id="2600177"/>
    <lineage>
        <taxon>Bacteria</taxon>
        <taxon>Deltaproteobacteria</taxon>
        <taxon>Bradymonadales</taxon>
        <taxon>Microvenatoraceae</taxon>
        <taxon>Microvenator</taxon>
    </lineage>
</organism>
<keyword evidence="3" id="KW-0805">Transcription regulation</keyword>
<dbReference type="PANTHER" id="PTHR32071">
    <property type="entry name" value="TRANSCRIPTIONAL REGULATORY PROTEIN"/>
    <property type="match status" value="1"/>
</dbReference>
<gene>
    <name evidence="7" type="ORF">FRD01_02055</name>
</gene>
<dbReference type="Pfam" id="PF25601">
    <property type="entry name" value="AAA_lid_14"/>
    <property type="match status" value="1"/>
</dbReference>
<evidence type="ECO:0000256" key="4">
    <source>
        <dbReference type="ARBA" id="ARBA00023125"/>
    </source>
</evidence>
<dbReference type="Gene3D" id="3.40.50.300">
    <property type="entry name" value="P-loop containing nucleotide triphosphate hydrolases"/>
    <property type="match status" value="1"/>
</dbReference>
<evidence type="ECO:0000256" key="5">
    <source>
        <dbReference type="ARBA" id="ARBA00023163"/>
    </source>
</evidence>
<evidence type="ECO:0000259" key="6">
    <source>
        <dbReference type="PROSITE" id="PS50045"/>
    </source>
</evidence>
<dbReference type="Proteomes" id="UP000321595">
    <property type="component" value="Chromosome"/>
</dbReference>
<evidence type="ECO:0000256" key="3">
    <source>
        <dbReference type="ARBA" id="ARBA00023015"/>
    </source>
</evidence>
<dbReference type="InterPro" id="IPR058031">
    <property type="entry name" value="AAA_lid_NorR"/>
</dbReference>
<dbReference type="RefSeq" id="WP_146957176.1">
    <property type="nucleotide sequence ID" value="NZ_CP042467.1"/>
</dbReference>
<dbReference type="CDD" id="cd00009">
    <property type="entry name" value="AAA"/>
    <property type="match status" value="1"/>
</dbReference>
<dbReference type="AlphaFoldDB" id="A0A5B8XJU2"/>
<evidence type="ECO:0000313" key="7">
    <source>
        <dbReference type="EMBL" id="QED26062.1"/>
    </source>
</evidence>
<feature type="domain" description="Sigma-54 factor interaction" evidence="6">
    <location>
        <begin position="170"/>
        <end position="399"/>
    </location>
</feature>
<dbReference type="GO" id="GO:0006355">
    <property type="term" value="P:regulation of DNA-templated transcription"/>
    <property type="evidence" value="ECO:0007669"/>
    <property type="project" value="InterPro"/>
</dbReference>
<evidence type="ECO:0000313" key="8">
    <source>
        <dbReference type="Proteomes" id="UP000321595"/>
    </source>
</evidence>
<sequence>MSLLQLALDEHLRRIARHIQEEWGLWVGVVSKNEAIPFPGRTSVSLPICERLLGNPESALKCQESVRGFYQAKELDFCHHQLGAMVVPIKTTHGKKVGSIYVSGFIPQEEGAPIWDALRKSWPDELIESVPVLTRRQRDSILALMTLMQSVATEALGATEIEEIPSYREIIGASEPMQKLFKELRKVARTQSTVLVRGENGTGKELIAKAIHRDSPRSTMPFLAQNVAAIPADLMESELFGHKKGAYSGAHRDRTGLFEAAHKGTFFLDEIGEMDVSLQVKLLRVLQEGSFLPIGDSEFRKVDVRVICATNRDLEAAVKEGRFRQDLYYRVNVITLTAPPLRYRRDDIPALATHFTQLASHKHDLPPKFLTEDAIARLQEHSWPGNVRELENEIERLVILSGDATEIDASFIKLRAQTRQSAVDVMATDVQLPDAVEELERKMILEVLRRTNWNKSQTARELGVSRRNLIRKVQAFGLEDER</sequence>
<dbReference type="PROSITE" id="PS00688">
    <property type="entry name" value="SIGMA54_INTERACT_3"/>
    <property type="match status" value="1"/>
</dbReference>
<dbReference type="SUPFAM" id="SSF52540">
    <property type="entry name" value="P-loop containing nucleoside triphosphate hydrolases"/>
    <property type="match status" value="1"/>
</dbReference>
<dbReference type="GO" id="GO:0005524">
    <property type="term" value="F:ATP binding"/>
    <property type="evidence" value="ECO:0007669"/>
    <property type="project" value="UniProtKB-KW"/>
</dbReference>
<dbReference type="InterPro" id="IPR002078">
    <property type="entry name" value="Sigma_54_int"/>
</dbReference>
<dbReference type="PRINTS" id="PR01590">
    <property type="entry name" value="HTHFIS"/>
</dbReference>
<dbReference type="InterPro" id="IPR009057">
    <property type="entry name" value="Homeodomain-like_sf"/>
</dbReference>
<dbReference type="PROSITE" id="PS50045">
    <property type="entry name" value="SIGMA54_INTERACT_4"/>
    <property type="match status" value="1"/>
</dbReference>
<dbReference type="FunFam" id="3.40.50.300:FF:000006">
    <property type="entry name" value="DNA-binding transcriptional regulator NtrC"/>
    <property type="match status" value="1"/>
</dbReference>
<dbReference type="PROSITE" id="PS00676">
    <property type="entry name" value="SIGMA54_INTERACT_2"/>
    <property type="match status" value="1"/>
</dbReference>
<dbReference type="InterPro" id="IPR003593">
    <property type="entry name" value="AAA+_ATPase"/>
</dbReference>
<dbReference type="GO" id="GO:0043565">
    <property type="term" value="F:sequence-specific DNA binding"/>
    <property type="evidence" value="ECO:0007669"/>
    <property type="project" value="InterPro"/>
</dbReference>
<dbReference type="SMART" id="SM00382">
    <property type="entry name" value="AAA"/>
    <property type="match status" value="1"/>
</dbReference>
<name>A0A5B8XJU2_9DELT</name>
<reference evidence="7 8" key="1">
    <citation type="submission" date="2019-08" db="EMBL/GenBank/DDBJ databases">
        <authorList>
            <person name="Liang Q."/>
        </authorList>
    </citation>
    <scope>NUCLEOTIDE SEQUENCE [LARGE SCALE GENOMIC DNA]</scope>
    <source>
        <strain evidence="7 8">V1718</strain>
    </source>
</reference>
<protein>
    <submittedName>
        <fullName evidence="7">AAA family ATPase</fullName>
    </submittedName>
</protein>
<dbReference type="InterPro" id="IPR025944">
    <property type="entry name" value="Sigma_54_int_dom_CS"/>
</dbReference>
<dbReference type="InterPro" id="IPR025943">
    <property type="entry name" value="Sigma_54_int_dom_ATP-bd_2"/>
</dbReference>
<dbReference type="Pfam" id="PF02954">
    <property type="entry name" value="HTH_8"/>
    <property type="match status" value="1"/>
</dbReference>
<dbReference type="EMBL" id="CP042467">
    <property type="protein sequence ID" value="QED26062.1"/>
    <property type="molecule type" value="Genomic_DNA"/>
</dbReference>
<dbReference type="Gene3D" id="1.10.10.60">
    <property type="entry name" value="Homeodomain-like"/>
    <property type="match status" value="1"/>
</dbReference>
<dbReference type="SUPFAM" id="SSF46689">
    <property type="entry name" value="Homeodomain-like"/>
    <property type="match status" value="1"/>
</dbReference>